<proteinExistence type="predicted"/>
<accession>A0A975Y5V3</accession>
<name>A0A975Y5V3_9NOST</name>
<protein>
    <submittedName>
        <fullName evidence="1">Uncharacterized protein</fullName>
    </submittedName>
</protein>
<dbReference type="Proteomes" id="UP000683511">
    <property type="component" value="Chromosome"/>
</dbReference>
<dbReference type="EMBL" id="CP021056">
    <property type="protein sequence ID" value="QXE24612.1"/>
    <property type="molecule type" value="Genomic_DNA"/>
</dbReference>
<gene>
    <name evidence="1" type="ORF">B6N60_03318</name>
</gene>
<keyword evidence="2" id="KW-1185">Reference proteome</keyword>
<dbReference type="AlphaFoldDB" id="A0A975Y5V3"/>
<evidence type="ECO:0000313" key="2">
    <source>
        <dbReference type="Proteomes" id="UP000683511"/>
    </source>
</evidence>
<reference evidence="1" key="1">
    <citation type="submission" date="2017-04" db="EMBL/GenBank/DDBJ databases">
        <title>Genome deletions in a multicellular cyanobacterial endosymbiont for morphological adaptation in marine diatoms.</title>
        <authorList>
            <person name="Wang Y."/>
            <person name="Gao H."/>
            <person name="Li R."/>
            <person name="Xu X."/>
        </authorList>
    </citation>
    <scope>NUCLEOTIDE SEQUENCE</scope>
    <source>
        <strain evidence="1">FACHB 800</strain>
    </source>
</reference>
<sequence length="34" mass="3767">MGGFLFTHVLIYITNTPTPANSMIVTANINNWTN</sequence>
<evidence type="ECO:0000313" key="1">
    <source>
        <dbReference type="EMBL" id="QXE24612.1"/>
    </source>
</evidence>
<organism evidence="1 2">
    <name type="scientific">Richelia sinica FACHB-800</name>
    <dbReference type="NCBI Taxonomy" id="1357546"/>
    <lineage>
        <taxon>Bacteria</taxon>
        <taxon>Bacillati</taxon>
        <taxon>Cyanobacteriota</taxon>
        <taxon>Cyanophyceae</taxon>
        <taxon>Nostocales</taxon>
        <taxon>Nostocaceae</taxon>
        <taxon>Richelia</taxon>
    </lineage>
</organism>
<dbReference type="KEGG" id="rsin:B6N60_03318"/>